<protein>
    <submittedName>
        <fullName evidence="1">Uncharacterized protein</fullName>
    </submittedName>
</protein>
<gene>
    <name evidence="1" type="ORF">AVEN_85972_1</name>
</gene>
<dbReference type="EMBL" id="BGPR01011396">
    <property type="protein sequence ID" value="GBN51089.1"/>
    <property type="molecule type" value="Genomic_DNA"/>
</dbReference>
<sequence length="104" mass="11260">MWLELPFSLENRISRSSSSSNSYICNGLISLRAPSISAVSGESSGSLSVRYGILVFAGVELIEFSVVWVTSRIGDGILDLLGEGKTIEIDGDSFARWSVEIFLP</sequence>
<name>A0A4Y2PIZ7_ARAVE</name>
<reference evidence="1 2" key="1">
    <citation type="journal article" date="2019" name="Sci. Rep.">
        <title>Orb-weaving spider Araneus ventricosus genome elucidates the spidroin gene catalogue.</title>
        <authorList>
            <person name="Kono N."/>
            <person name="Nakamura H."/>
            <person name="Ohtoshi R."/>
            <person name="Moran D.A.P."/>
            <person name="Shinohara A."/>
            <person name="Yoshida Y."/>
            <person name="Fujiwara M."/>
            <person name="Mori M."/>
            <person name="Tomita M."/>
            <person name="Arakawa K."/>
        </authorList>
    </citation>
    <scope>NUCLEOTIDE SEQUENCE [LARGE SCALE GENOMIC DNA]</scope>
</reference>
<keyword evidence="2" id="KW-1185">Reference proteome</keyword>
<dbReference type="AlphaFoldDB" id="A0A4Y2PIZ7"/>
<comment type="caution">
    <text evidence="1">The sequence shown here is derived from an EMBL/GenBank/DDBJ whole genome shotgun (WGS) entry which is preliminary data.</text>
</comment>
<dbReference type="Proteomes" id="UP000499080">
    <property type="component" value="Unassembled WGS sequence"/>
</dbReference>
<organism evidence="1 2">
    <name type="scientific">Araneus ventricosus</name>
    <name type="common">Orbweaver spider</name>
    <name type="synonym">Epeira ventricosa</name>
    <dbReference type="NCBI Taxonomy" id="182803"/>
    <lineage>
        <taxon>Eukaryota</taxon>
        <taxon>Metazoa</taxon>
        <taxon>Ecdysozoa</taxon>
        <taxon>Arthropoda</taxon>
        <taxon>Chelicerata</taxon>
        <taxon>Arachnida</taxon>
        <taxon>Araneae</taxon>
        <taxon>Araneomorphae</taxon>
        <taxon>Entelegynae</taxon>
        <taxon>Araneoidea</taxon>
        <taxon>Araneidae</taxon>
        <taxon>Araneus</taxon>
    </lineage>
</organism>
<evidence type="ECO:0000313" key="2">
    <source>
        <dbReference type="Proteomes" id="UP000499080"/>
    </source>
</evidence>
<evidence type="ECO:0000313" key="1">
    <source>
        <dbReference type="EMBL" id="GBN51089.1"/>
    </source>
</evidence>
<proteinExistence type="predicted"/>
<accession>A0A4Y2PIZ7</accession>